<dbReference type="InterPro" id="IPR020565">
    <property type="entry name" value="ImidazoleglycerP_deHydtase_CS"/>
</dbReference>
<evidence type="ECO:0000313" key="5">
    <source>
        <dbReference type="EMBL" id="MBX8631014.1"/>
    </source>
</evidence>
<evidence type="ECO:0000256" key="3">
    <source>
        <dbReference type="ARBA" id="ARBA00023102"/>
    </source>
</evidence>
<dbReference type="PROSITE" id="PS00955">
    <property type="entry name" value="IGP_DEHYDRATASE_2"/>
    <property type="match status" value="1"/>
</dbReference>
<dbReference type="GO" id="GO:0000105">
    <property type="term" value="P:L-histidine biosynthetic process"/>
    <property type="evidence" value="ECO:0007669"/>
    <property type="project" value="UniProtKB-UniPathway"/>
</dbReference>
<dbReference type="UniPathway" id="UPA00031">
    <property type="reaction ID" value="UER00011"/>
</dbReference>
<evidence type="ECO:0000256" key="2">
    <source>
        <dbReference type="ARBA" id="ARBA00022605"/>
    </source>
</evidence>
<dbReference type="Proteomes" id="UP000716004">
    <property type="component" value="Unassembled WGS sequence"/>
</dbReference>
<evidence type="ECO:0000256" key="4">
    <source>
        <dbReference type="ARBA" id="ARBA00023239"/>
    </source>
</evidence>
<sequence>MSGRRIHRVKRETRETRVVLSLNADGSGKCTCEVDGLQMLKHMLATLARYASFDLSVSAVGDMEHHISEDVAICLGIALKRCIEDASVKRIGSATVPMDDSLVLVSVDLSGRSYFATDDIMEPFGHFLSSLAANAAINLHVVVIRGTDHHHTVEASFKALGIALRQAIERRTGDLSVKGNVMLEVD</sequence>
<dbReference type="AlphaFoldDB" id="A0A8J7YT37"/>
<comment type="caution">
    <text evidence="6">The sequence shown here is derived from an EMBL/GenBank/DDBJ whole genome shotgun (WGS) entry which is preliminary data.</text>
</comment>
<evidence type="ECO:0000256" key="1">
    <source>
        <dbReference type="ARBA" id="ARBA00005047"/>
    </source>
</evidence>
<dbReference type="SUPFAM" id="SSF54211">
    <property type="entry name" value="Ribosomal protein S5 domain 2-like"/>
    <property type="match status" value="2"/>
</dbReference>
<dbReference type="PANTHER" id="PTHR23133">
    <property type="entry name" value="IMIDAZOLEGLYCEROL-PHOSPHATE DEHYDRATASE HIS7"/>
    <property type="match status" value="1"/>
</dbReference>
<evidence type="ECO:0000313" key="6">
    <source>
        <dbReference type="EMBL" id="MBX8643607.1"/>
    </source>
</evidence>
<gene>
    <name evidence="5" type="ORF">J9259_00595</name>
    <name evidence="6" type="ORF">KIY12_02610</name>
</gene>
<keyword evidence="4" id="KW-0456">Lyase</keyword>
<dbReference type="InterPro" id="IPR020568">
    <property type="entry name" value="Ribosomal_Su5_D2-typ_SF"/>
</dbReference>
<comment type="pathway">
    <text evidence="1">Amino-acid biosynthesis; L-histidine biosynthesis; L-histidine from 5-phospho-alpha-D-ribose 1-diphosphate: step 6/9.</text>
</comment>
<dbReference type="Gene3D" id="3.30.230.40">
    <property type="entry name" value="Imidazole glycerol phosphate dehydratase, domain 1"/>
    <property type="match status" value="2"/>
</dbReference>
<dbReference type="GO" id="GO:0004424">
    <property type="term" value="F:imidazoleglycerol-phosphate dehydratase activity"/>
    <property type="evidence" value="ECO:0007669"/>
    <property type="project" value="InterPro"/>
</dbReference>
<keyword evidence="3" id="KW-0368">Histidine biosynthesis</keyword>
<dbReference type="Proteomes" id="UP000750197">
    <property type="component" value="Unassembled WGS sequence"/>
</dbReference>
<dbReference type="InterPro" id="IPR038494">
    <property type="entry name" value="IGPD_sf"/>
</dbReference>
<organism evidence="6 7">
    <name type="scientific">Candidatus Sysuiplasma superficiale</name>
    <dbReference type="NCBI Taxonomy" id="2823368"/>
    <lineage>
        <taxon>Archaea</taxon>
        <taxon>Methanobacteriati</taxon>
        <taxon>Thermoplasmatota</taxon>
        <taxon>Thermoplasmata</taxon>
        <taxon>Candidatus Sysuiplasmatales</taxon>
        <taxon>Candidatus Sysuiplasmataceae</taxon>
        <taxon>Candidatus Sysuiplasma</taxon>
    </lineage>
</organism>
<reference evidence="6" key="1">
    <citation type="submission" date="2021-05" db="EMBL/GenBank/DDBJ databases">
        <title>Genomic insights into ecological role and evolution of a novel Thermoplasmata order Candidatus Sysuiplasmatales.</title>
        <authorList>
            <person name="Yuan Y."/>
        </authorList>
    </citation>
    <scope>NUCLEOTIDE SEQUENCE</scope>
    <source>
        <strain evidence="6">TUT19-bin139</strain>
        <strain evidence="5">YP2-bin.285</strain>
    </source>
</reference>
<keyword evidence="2" id="KW-0028">Amino-acid biosynthesis</keyword>
<name>A0A8J7YT37_9ARCH</name>
<dbReference type="PANTHER" id="PTHR23133:SF2">
    <property type="entry name" value="IMIDAZOLEGLYCEROL-PHOSPHATE DEHYDRATASE"/>
    <property type="match status" value="1"/>
</dbReference>
<proteinExistence type="predicted"/>
<dbReference type="EMBL" id="JAHEAC010000013">
    <property type="protein sequence ID" value="MBX8643607.1"/>
    <property type="molecule type" value="Genomic_DNA"/>
</dbReference>
<evidence type="ECO:0000313" key="7">
    <source>
        <dbReference type="Proteomes" id="UP000750197"/>
    </source>
</evidence>
<accession>A0A8J7YT37</accession>
<dbReference type="EMBL" id="JAGVSJ010000001">
    <property type="protein sequence ID" value="MBX8631014.1"/>
    <property type="molecule type" value="Genomic_DNA"/>
</dbReference>
<dbReference type="InterPro" id="IPR000807">
    <property type="entry name" value="ImidazoleglycerolP_deHydtase"/>
</dbReference>
<dbReference type="Pfam" id="PF00475">
    <property type="entry name" value="IGPD"/>
    <property type="match status" value="1"/>
</dbReference>
<protein>
    <submittedName>
        <fullName evidence="6">Imidazoleglycerol-phosphate dehydratase</fullName>
    </submittedName>
</protein>
<dbReference type="FunFam" id="3.30.230.40:FF:000003">
    <property type="entry name" value="Imidazoleglycerol-phosphate dehydratase HisB"/>
    <property type="match status" value="1"/>
</dbReference>